<evidence type="ECO:0000313" key="4">
    <source>
        <dbReference type="EMBL" id="SNV44025.1"/>
    </source>
</evidence>
<evidence type="ECO:0000256" key="1">
    <source>
        <dbReference type="ARBA" id="ARBA00023284"/>
    </source>
</evidence>
<organism evidence="4 5">
    <name type="scientific">Sphingobacterium mizutaii</name>
    <dbReference type="NCBI Taxonomy" id="1010"/>
    <lineage>
        <taxon>Bacteria</taxon>
        <taxon>Pseudomonadati</taxon>
        <taxon>Bacteroidota</taxon>
        <taxon>Sphingobacteriia</taxon>
        <taxon>Sphingobacteriales</taxon>
        <taxon>Sphingobacteriaceae</taxon>
        <taxon>Sphingobacterium</taxon>
    </lineage>
</organism>
<proteinExistence type="predicted"/>
<gene>
    <name evidence="4" type="primary">trxA_2</name>
    <name evidence="4" type="ORF">SAMEA4412673_00892</name>
</gene>
<dbReference type="PANTHER" id="PTHR42852:SF18">
    <property type="entry name" value="CHROMOSOME UNDETERMINED SCAFFOLD_47, WHOLE GENOME SHOTGUN SEQUENCE"/>
    <property type="match status" value="1"/>
</dbReference>
<dbReference type="SUPFAM" id="SSF52833">
    <property type="entry name" value="Thioredoxin-like"/>
    <property type="match status" value="1"/>
</dbReference>
<dbReference type="CDD" id="cd02966">
    <property type="entry name" value="TlpA_like_family"/>
    <property type="match status" value="1"/>
</dbReference>
<dbReference type="PANTHER" id="PTHR42852">
    <property type="entry name" value="THIOL:DISULFIDE INTERCHANGE PROTEIN DSBE"/>
    <property type="match status" value="1"/>
</dbReference>
<dbReference type="AlphaFoldDB" id="A0AAJ4X9T7"/>
<dbReference type="KEGG" id="smiz:4412673_00892"/>
<dbReference type="InterPro" id="IPR036249">
    <property type="entry name" value="Thioredoxin-like_sf"/>
</dbReference>
<dbReference type="PROSITE" id="PS51352">
    <property type="entry name" value="THIOREDOXIN_2"/>
    <property type="match status" value="1"/>
</dbReference>
<keyword evidence="2" id="KW-0732">Signal</keyword>
<feature type="signal peptide" evidence="2">
    <location>
        <begin position="1"/>
        <end position="20"/>
    </location>
</feature>
<dbReference type="RefSeq" id="WP_093098756.1">
    <property type="nucleotide sequence ID" value="NZ_FNGK01000003.1"/>
</dbReference>
<dbReference type="PROSITE" id="PS00194">
    <property type="entry name" value="THIOREDOXIN_1"/>
    <property type="match status" value="1"/>
</dbReference>
<dbReference type="InterPro" id="IPR017937">
    <property type="entry name" value="Thioredoxin_CS"/>
</dbReference>
<dbReference type="EMBL" id="LT906468">
    <property type="protein sequence ID" value="SNV44025.1"/>
    <property type="molecule type" value="Genomic_DNA"/>
</dbReference>
<feature type="domain" description="Thioredoxin" evidence="3">
    <location>
        <begin position="242"/>
        <end position="381"/>
    </location>
</feature>
<accession>A0AAJ4X9T7</accession>
<keyword evidence="1" id="KW-0676">Redox-active center</keyword>
<evidence type="ECO:0000256" key="2">
    <source>
        <dbReference type="SAM" id="SignalP"/>
    </source>
</evidence>
<reference evidence="4 5" key="1">
    <citation type="submission" date="2017-06" db="EMBL/GenBank/DDBJ databases">
        <authorList>
            <consortium name="Pathogen Informatics"/>
        </authorList>
    </citation>
    <scope>NUCLEOTIDE SEQUENCE [LARGE SCALE GENOMIC DNA]</scope>
    <source>
        <strain evidence="4 5">NCTC12149</strain>
    </source>
</reference>
<dbReference type="Pfam" id="PF13905">
    <property type="entry name" value="Thioredoxin_8"/>
    <property type="match status" value="1"/>
</dbReference>
<dbReference type="Gene3D" id="3.40.30.10">
    <property type="entry name" value="Glutaredoxin"/>
    <property type="match status" value="1"/>
</dbReference>
<name>A0AAJ4X9T7_9SPHI</name>
<dbReference type="InterPro" id="IPR050553">
    <property type="entry name" value="Thioredoxin_ResA/DsbE_sf"/>
</dbReference>
<sequence>MRFLSTIFLFVSIFFQSLSAQEITLKGSISNLGDSIKYIHLSSFNGFQVHKLDNNTFEFKITGELPQDKVNHSFIVLSKNEYKDSDSLVAALNERKELHMGKDPIRFIVDAENMNLEVDAKEKTASVEGSKLNKQNLELNAAKTKTMKSWQEGKLSFDDMVEQTFSESLKVLQNYPNSLLTLEFLNNTYKDPFMETALKNLNPQNIYAAQTLIAKIKEQNLPKEKVDELLDNYKKLYISNEEMVNIPFPGIKLTSLNDDNINIKDLYKDADYIVVDIWATWCVPCLQQHPEYERIAGNSKKNVKFIGLSIDEKQANWKNHLNEHPKKYENYWVDKAEVKEMHDSLGIQSYPTYLIINTKTGNLVQMKFPIERMEEFLAALE</sequence>
<dbReference type="InterPro" id="IPR013766">
    <property type="entry name" value="Thioredoxin_domain"/>
</dbReference>
<protein>
    <submittedName>
        <fullName evidence="4">Thioredoxin</fullName>
    </submittedName>
</protein>
<dbReference type="Proteomes" id="UP000215355">
    <property type="component" value="Chromosome 1"/>
</dbReference>
<feature type="chain" id="PRO_5042537907" evidence="2">
    <location>
        <begin position="21"/>
        <end position="381"/>
    </location>
</feature>
<evidence type="ECO:0000313" key="5">
    <source>
        <dbReference type="Proteomes" id="UP000215355"/>
    </source>
</evidence>
<dbReference type="InterPro" id="IPR012336">
    <property type="entry name" value="Thioredoxin-like_fold"/>
</dbReference>
<evidence type="ECO:0000259" key="3">
    <source>
        <dbReference type="PROSITE" id="PS51352"/>
    </source>
</evidence>